<dbReference type="SUPFAM" id="SSF51735">
    <property type="entry name" value="NAD(P)-binding Rossmann-fold domains"/>
    <property type="match status" value="1"/>
</dbReference>
<gene>
    <name evidence="2" type="ORF">CKU37_11270</name>
</gene>
<feature type="domain" description="Gfo/Idh/MocA-like oxidoreductase N-terminal" evidence="1">
    <location>
        <begin position="6"/>
        <end position="128"/>
    </location>
</feature>
<dbReference type="Pfam" id="PF01408">
    <property type="entry name" value="GFO_IDH_MocA"/>
    <property type="match status" value="1"/>
</dbReference>
<protein>
    <recommendedName>
        <fullName evidence="1">Gfo/Idh/MocA-like oxidoreductase N-terminal domain-containing protein</fullName>
    </recommendedName>
</protein>
<dbReference type="PANTHER" id="PTHR43249:SF1">
    <property type="entry name" value="D-GLUCOSIDE 3-DEHYDROGENASE"/>
    <property type="match status" value="1"/>
</dbReference>
<evidence type="ECO:0000313" key="2">
    <source>
        <dbReference type="EMBL" id="PZD55328.1"/>
    </source>
</evidence>
<proteinExistence type="predicted"/>
<dbReference type="GO" id="GO:0000166">
    <property type="term" value="F:nucleotide binding"/>
    <property type="evidence" value="ECO:0007669"/>
    <property type="project" value="InterPro"/>
</dbReference>
<dbReference type="Gene3D" id="3.40.50.720">
    <property type="entry name" value="NAD(P)-binding Rossmann-like Domain"/>
    <property type="match status" value="1"/>
</dbReference>
<dbReference type="AlphaFoldDB" id="A0AA45CR14"/>
<reference evidence="2 3" key="1">
    <citation type="submission" date="2017-08" db="EMBL/GenBank/DDBJ databases">
        <title>Streptococcus salivarius strain HS0302 Genome.</title>
        <authorList>
            <person name="Smith J."/>
            <person name="Deng P."/>
            <person name="Geng M."/>
        </authorList>
    </citation>
    <scope>NUCLEOTIDE SEQUENCE [LARGE SCALE GENOMIC DNA]</scope>
    <source>
        <strain evidence="2 3">HS0302</strain>
    </source>
</reference>
<comment type="caution">
    <text evidence="2">The sequence shown here is derived from an EMBL/GenBank/DDBJ whole genome shotgun (WGS) entry which is preliminary data.</text>
</comment>
<evidence type="ECO:0000259" key="1">
    <source>
        <dbReference type="Pfam" id="PF01408"/>
    </source>
</evidence>
<name>A0AA45CR14_STRSL</name>
<dbReference type="PANTHER" id="PTHR43249">
    <property type="entry name" value="UDP-N-ACETYL-2-AMINO-2-DEOXY-D-GLUCURONATE OXIDASE"/>
    <property type="match status" value="1"/>
</dbReference>
<dbReference type="InterPro" id="IPR000683">
    <property type="entry name" value="Gfo/Idh/MocA-like_OxRdtase_N"/>
</dbReference>
<dbReference type="InterPro" id="IPR036291">
    <property type="entry name" value="NAD(P)-bd_dom_sf"/>
</dbReference>
<dbReference type="InterPro" id="IPR052515">
    <property type="entry name" value="Gfo/Idh/MocA_Oxidoreductase"/>
</dbReference>
<accession>A0AA45CR14</accession>
<evidence type="ECO:0000313" key="3">
    <source>
        <dbReference type="Proteomes" id="UP000248776"/>
    </source>
</evidence>
<dbReference type="Proteomes" id="UP000248776">
    <property type="component" value="Unassembled WGS sequence"/>
</dbReference>
<sequence>MNNKTLKIGLIGFGRHTERSMFPNIIANNNTQIVAIADINPERIELAKSKLSNIAYFDDGESLLNSSKDLGLDAVYISMTPELHVTFMEQALENNLHVLVEKPVAVYPQELDKSISLSKEKDLIVAVDTKWRYTKASRLAKDHLFKTLSLKPVVFNLNVTFPTLLDSNLWGLNDSLEITLYDMFIHAFDYMEFWLGDYEVVSSYLKKQQDGKIFVTCILKNKSSYAVLNLIQGSEEYVTNFDCTLEDGSKLTIKNLTDISYLPSTSWLGTEGSLRDESKLVWNQGRLYRGYARAGYSEIWNEFINCIIENKKMETNLTIARKETEVIRKVLNEIVEL</sequence>
<organism evidence="2 3">
    <name type="scientific">Streptococcus salivarius</name>
    <dbReference type="NCBI Taxonomy" id="1304"/>
    <lineage>
        <taxon>Bacteria</taxon>
        <taxon>Bacillati</taxon>
        <taxon>Bacillota</taxon>
        <taxon>Bacilli</taxon>
        <taxon>Lactobacillales</taxon>
        <taxon>Streptococcaceae</taxon>
        <taxon>Streptococcus</taxon>
    </lineage>
</organism>
<dbReference type="EMBL" id="NSIW01000023">
    <property type="protein sequence ID" value="PZD55328.1"/>
    <property type="molecule type" value="Genomic_DNA"/>
</dbReference>
<dbReference type="Gene3D" id="3.30.360.10">
    <property type="entry name" value="Dihydrodipicolinate Reductase, domain 2"/>
    <property type="match status" value="1"/>
</dbReference>
<dbReference type="RefSeq" id="WP_110981548.1">
    <property type="nucleotide sequence ID" value="NZ_CAJHJQ010000020.1"/>
</dbReference>